<dbReference type="eggNOG" id="COG1381">
    <property type="taxonomic scope" value="Bacteria"/>
</dbReference>
<dbReference type="SUPFAM" id="SSF50249">
    <property type="entry name" value="Nucleic acid-binding proteins"/>
    <property type="match status" value="1"/>
</dbReference>
<organism evidence="9 10">
    <name type="scientific">Bacillus selenitireducens (strain ATCC 700615 / DSM 15326 / MLS10)</name>
    <dbReference type="NCBI Taxonomy" id="439292"/>
    <lineage>
        <taxon>Bacteria</taxon>
        <taxon>Bacillati</taxon>
        <taxon>Bacillota</taxon>
        <taxon>Bacilli</taxon>
        <taxon>Bacillales</taxon>
        <taxon>Bacillaceae</taxon>
        <taxon>Salisediminibacterium</taxon>
    </lineage>
</organism>
<dbReference type="InterPro" id="IPR003717">
    <property type="entry name" value="RecO"/>
</dbReference>
<evidence type="ECO:0000259" key="8">
    <source>
        <dbReference type="Pfam" id="PF11967"/>
    </source>
</evidence>
<dbReference type="Pfam" id="PF11967">
    <property type="entry name" value="RecO_N"/>
    <property type="match status" value="1"/>
</dbReference>
<evidence type="ECO:0000256" key="5">
    <source>
        <dbReference type="ARBA" id="ARBA00023204"/>
    </source>
</evidence>
<gene>
    <name evidence="7" type="primary">recO</name>
    <name evidence="9" type="ordered locus">Bsel_2353</name>
</gene>
<evidence type="ECO:0000256" key="3">
    <source>
        <dbReference type="ARBA" id="ARBA00022763"/>
    </source>
</evidence>
<dbReference type="HAMAP" id="MF_00201">
    <property type="entry name" value="RecO"/>
    <property type="match status" value="1"/>
</dbReference>
<dbReference type="InterPro" id="IPR037278">
    <property type="entry name" value="ARFGAP/RecO"/>
</dbReference>
<dbReference type="GO" id="GO:0043590">
    <property type="term" value="C:bacterial nucleoid"/>
    <property type="evidence" value="ECO:0007669"/>
    <property type="project" value="TreeGrafter"/>
</dbReference>
<dbReference type="RefSeq" id="WP_013173278.1">
    <property type="nucleotide sequence ID" value="NC_014219.1"/>
</dbReference>
<dbReference type="KEGG" id="bse:Bsel_2353"/>
<dbReference type="GO" id="GO:0006302">
    <property type="term" value="P:double-strand break repair"/>
    <property type="evidence" value="ECO:0007669"/>
    <property type="project" value="TreeGrafter"/>
</dbReference>
<dbReference type="HOGENOM" id="CLU_066632_4_0_9"/>
<comment type="similarity">
    <text evidence="1 7">Belongs to the RecO family.</text>
</comment>
<reference evidence="9" key="1">
    <citation type="submission" date="2009-10" db="EMBL/GenBank/DDBJ databases">
        <title>Complete sequence of Bacillus selenitireducens MLS10.</title>
        <authorList>
            <consortium name="US DOE Joint Genome Institute"/>
            <person name="Lucas S."/>
            <person name="Copeland A."/>
            <person name="Lapidus A."/>
            <person name="Glavina del Rio T."/>
            <person name="Dalin E."/>
            <person name="Tice H."/>
            <person name="Bruce D."/>
            <person name="Goodwin L."/>
            <person name="Pitluck S."/>
            <person name="Sims D."/>
            <person name="Brettin T."/>
            <person name="Detter J.C."/>
            <person name="Han C."/>
            <person name="Larimer F."/>
            <person name="Land M."/>
            <person name="Hauser L."/>
            <person name="Kyrpides N."/>
            <person name="Ovchinnikova G."/>
            <person name="Stolz J."/>
        </authorList>
    </citation>
    <scope>NUCLEOTIDE SEQUENCE [LARGE SCALE GENOMIC DNA]</scope>
    <source>
        <strain evidence="9">MLS10</strain>
    </source>
</reference>
<dbReference type="NCBIfam" id="TIGR00613">
    <property type="entry name" value="reco"/>
    <property type="match status" value="1"/>
</dbReference>
<keyword evidence="3 7" id="KW-0227">DNA damage</keyword>
<keyword evidence="10" id="KW-1185">Reference proteome</keyword>
<dbReference type="SUPFAM" id="SSF57863">
    <property type="entry name" value="ArfGap/RecO-like zinc finger"/>
    <property type="match status" value="1"/>
</dbReference>
<dbReference type="InterPro" id="IPR022572">
    <property type="entry name" value="DNA_rep/recomb_RecO_N"/>
</dbReference>
<dbReference type="Gene3D" id="2.40.50.140">
    <property type="entry name" value="Nucleic acid-binding proteins"/>
    <property type="match status" value="1"/>
</dbReference>
<dbReference type="Gene3D" id="1.20.1440.120">
    <property type="entry name" value="Recombination protein O, C-terminal domain"/>
    <property type="match status" value="1"/>
</dbReference>
<dbReference type="AlphaFoldDB" id="D6XWA2"/>
<accession>D6XWA2</accession>
<dbReference type="InterPro" id="IPR042242">
    <property type="entry name" value="RecO_C"/>
</dbReference>
<comment type="function">
    <text evidence="7">Involved in DNA repair and RecF pathway recombination.</text>
</comment>
<evidence type="ECO:0000256" key="7">
    <source>
        <dbReference type="HAMAP-Rule" id="MF_00201"/>
    </source>
</evidence>
<dbReference type="PANTHER" id="PTHR33991:SF1">
    <property type="entry name" value="DNA REPAIR PROTEIN RECO"/>
    <property type="match status" value="1"/>
</dbReference>
<dbReference type="EMBL" id="CP001791">
    <property type="protein sequence ID" value="ADH99856.1"/>
    <property type="molecule type" value="Genomic_DNA"/>
</dbReference>
<evidence type="ECO:0000313" key="10">
    <source>
        <dbReference type="Proteomes" id="UP000000271"/>
    </source>
</evidence>
<dbReference type="Proteomes" id="UP000000271">
    <property type="component" value="Chromosome"/>
</dbReference>
<dbReference type="STRING" id="439292.Bsel_2353"/>
<evidence type="ECO:0000313" key="9">
    <source>
        <dbReference type="EMBL" id="ADH99856.1"/>
    </source>
</evidence>
<dbReference type="PANTHER" id="PTHR33991">
    <property type="entry name" value="DNA REPAIR PROTEIN RECO"/>
    <property type="match status" value="1"/>
</dbReference>
<keyword evidence="4 7" id="KW-0233">DNA recombination</keyword>
<sequence length="256" mass="29112">MLHRVEGIVIRANDYGENNKVVTVYSKEQGKVALMARGAKKPGSRFAASTQLFVQAVFVYHRQHGMGSLNAADLIESFISVRKDVLLTTYGACMIELIDRLVEDHIPDGQLYETLYQLLRRLDEGDDPAVLLAIMEVKMLRYAGVDPVLHQCASCGSVELPFQFSMTYGGALCKRCLHKDHHVVYVNPAVMKLLRVFQSINPRRIGKLDVKPESKQQLKLILDLYYQEFVGLKLKSKRFLDQMDAMEEMMNRAKDD</sequence>
<evidence type="ECO:0000256" key="6">
    <source>
        <dbReference type="ARBA" id="ARBA00033409"/>
    </source>
</evidence>
<dbReference type="GO" id="GO:0006310">
    <property type="term" value="P:DNA recombination"/>
    <property type="evidence" value="ECO:0007669"/>
    <property type="project" value="UniProtKB-UniRule"/>
</dbReference>
<dbReference type="Pfam" id="PF02565">
    <property type="entry name" value="RecO_C"/>
    <property type="match status" value="1"/>
</dbReference>
<dbReference type="InterPro" id="IPR012340">
    <property type="entry name" value="NA-bd_OB-fold"/>
</dbReference>
<name>D6XWA2_BACIE</name>
<keyword evidence="5 7" id="KW-0234">DNA repair</keyword>
<proteinExistence type="inferred from homology"/>
<dbReference type="OrthoDB" id="9797083at2"/>
<feature type="domain" description="DNA replication/recombination mediator RecO N-terminal" evidence="8">
    <location>
        <begin position="1"/>
        <end position="78"/>
    </location>
</feature>
<protein>
    <recommendedName>
        <fullName evidence="2 7">DNA repair protein RecO</fullName>
    </recommendedName>
    <alternativeName>
        <fullName evidence="6 7">Recombination protein O</fullName>
    </alternativeName>
</protein>
<evidence type="ECO:0000256" key="1">
    <source>
        <dbReference type="ARBA" id="ARBA00007452"/>
    </source>
</evidence>
<evidence type="ECO:0000256" key="4">
    <source>
        <dbReference type="ARBA" id="ARBA00023172"/>
    </source>
</evidence>
<evidence type="ECO:0000256" key="2">
    <source>
        <dbReference type="ARBA" id="ARBA00021310"/>
    </source>
</evidence>